<dbReference type="InterPro" id="IPR000514">
    <property type="entry name" value="Glyco_hydro_39"/>
</dbReference>
<dbReference type="Gene3D" id="2.60.40.1500">
    <property type="entry name" value="Glycosyl hydrolase domain, family 39"/>
    <property type="match status" value="1"/>
</dbReference>
<feature type="domain" description="Glycosyl hydrolases family 39 N-terminal catalytic" evidence="5">
    <location>
        <begin position="22"/>
        <end position="416"/>
    </location>
</feature>
<dbReference type="SUPFAM" id="SSF51011">
    <property type="entry name" value="Glycosyl hydrolase domain"/>
    <property type="match status" value="1"/>
</dbReference>
<evidence type="ECO:0000313" key="6">
    <source>
        <dbReference type="EMBL" id="KAA0156464.1"/>
    </source>
</evidence>
<comment type="caution">
    <text evidence="6">The sequence shown here is derived from an EMBL/GenBank/DDBJ whole genome shotgun (WGS) entry which is preliminary data.</text>
</comment>
<accession>A0A5A8CVI5</accession>
<dbReference type="SUPFAM" id="SSF51445">
    <property type="entry name" value="(Trans)glycosidases"/>
    <property type="match status" value="1"/>
</dbReference>
<dbReference type="Gene3D" id="3.20.20.80">
    <property type="entry name" value="Glycosidases"/>
    <property type="match status" value="1"/>
</dbReference>
<dbReference type="PRINTS" id="PR00745">
    <property type="entry name" value="GLHYDRLASE39"/>
</dbReference>
<dbReference type="GO" id="GO:0004553">
    <property type="term" value="F:hydrolase activity, hydrolyzing O-glycosyl compounds"/>
    <property type="evidence" value="ECO:0007669"/>
    <property type="project" value="InterPro"/>
</dbReference>
<keyword evidence="7" id="KW-1185">Reference proteome</keyword>
<protein>
    <recommendedName>
        <fullName evidence="5">Glycosyl hydrolases family 39 N-terminal catalytic domain-containing protein</fullName>
    </recommendedName>
</protein>
<feature type="active site" description="Proton donor" evidence="4">
    <location>
        <position position="99"/>
    </location>
</feature>
<dbReference type="InterPro" id="IPR017853">
    <property type="entry name" value="GH"/>
</dbReference>
<evidence type="ECO:0000256" key="2">
    <source>
        <dbReference type="ARBA" id="ARBA00022801"/>
    </source>
</evidence>
<dbReference type="AlphaFoldDB" id="A0A5A8CVI5"/>
<evidence type="ECO:0000256" key="3">
    <source>
        <dbReference type="ARBA" id="ARBA00023295"/>
    </source>
</evidence>
<dbReference type="EMBL" id="VLTN01000004">
    <property type="protein sequence ID" value="KAA0156464.1"/>
    <property type="molecule type" value="Genomic_DNA"/>
</dbReference>
<keyword evidence="2" id="KW-0378">Hydrolase</keyword>
<dbReference type="OMA" id="EMGSPEY"/>
<reference evidence="6 7" key="1">
    <citation type="submission" date="2019-07" db="EMBL/GenBank/DDBJ databases">
        <title>Genomes of Cafeteria roenbergensis.</title>
        <authorList>
            <person name="Fischer M.G."/>
            <person name="Hackl T."/>
            <person name="Roman M."/>
        </authorList>
    </citation>
    <scope>NUCLEOTIDE SEQUENCE [LARGE SCALE GENOMIC DNA]</scope>
    <source>
        <strain evidence="6 7">BVI</strain>
    </source>
</reference>
<dbReference type="PANTHER" id="PTHR12631:SF10">
    <property type="entry name" value="BETA-XYLOSIDASE-LIKE PROTEIN-RELATED"/>
    <property type="match status" value="1"/>
</dbReference>
<gene>
    <name evidence="6" type="ORF">FNF29_01255</name>
</gene>
<evidence type="ECO:0000259" key="5">
    <source>
        <dbReference type="Pfam" id="PF01229"/>
    </source>
</evidence>
<dbReference type="Pfam" id="PF01229">
    <property type="entry name" value="Glyco_hydro_39"/>
    <property type="match status" value="1"/>
</dbReference>
<proteinExistence type="inferred from homology"/>
<evidence type="ECO:0000256" key="1">
    <source>
        <dbReference type="ARBA" id="ARBA00008875"/>
    </source>
</evidence>
<dbReference type="GO" id="GO:0005975">
    <property type="term" value="P:carbohydrate metabolic process"/>
    <property type="evidence" value="ECO:0007669"/>
    <property type="project" value="InterPro"/>
</dbReference>
<dbReference type="Proteomes" id="UP000323011">
    <property type="component" value="Unassembled WGS sequence"/>
</dbReference>
<dbReference type="InterPro" id="IPR051923">
    <property type="entry name" value="Glycosyl_Hydrolase_39"/>
</dbReference>
<dbReference type="PANTHER" id="PTHR12631">
    <property type="entry name" value="ALPHA-L-IDURONIDASE"/>
    <property type="match status" value="1"/>
</dbReference>
<sequence>MSSFLPGPQAGPAGSNMINTFNTFDFLDELGMAPLMELSFMPRGLMSTPEDQVPPTIMHYRGIHEPPKNWSQWDAFVEEFMTNVWERYQSPFIVETFNEPNCGFYVGNGCGKDSGNKTAYFELYKHTSEAIRRANPAFRAAGPVTAQLGWIEEFLTWAVDEGNAPVDLVTSHLYPTDPIVNQTDRFGWVEQVTKAAEAAARRGLNFTLSEFNAGLESNWDYRDGVYTGAFLGHVALAAQRLPPNVEGLSFWTFSDVFEEQGFASAPFHGGFGLSTVHDVNKAGWCVMQLLSQHGDTALGTAASGAHPGDAAARPQAAGASIQSVDLAATRRAADGAVVLSLANFQPNGLAPPPTVTVNVTVSGLASGADRTATVHRVDDSSCNPLAVWRQAGSPVYPSKALVSAMRAAANPAVSSAVCHGHGSAQQACTLTLQLPSMGVALVELR</sequence>
<keyword evidence="3" id="KW-0326">Glycosidase</keyword>
<comment type="similarity">
    <text evidence="1">Belongs to the glycosyl hydrolase 39 family.</text>
</comment>
<evidence type="ECO:0000313" key="7">
    <source>
        <dbReference type="Proteomes" id="UP000323011"/>
    </source>
</evidence>
<name>A0A5A8CVI5_CAFRO</name>
<dbReference type="InterPro" id="IPR049166">
    <property type="entry name" value="GH39_cat"/>
</dbReference>
<evidence type="ECO:0000256" key="4">
    <source>
        <dbReference type="PIRSR" id="PIRSR600514-1"/>
    </source>
</evidence>
<organism evidence="6 7">
    <name type="scientific">Cafeteria roenbergensis</name>
    <name type="common">Marine flagellate</name>
    <dbReference type="NCBI Taxonomy" id="33653"/>
    <lineage>
        <taxon>Eukaryota</taxon>
        <taxon>Sar</taxon>
        <taxon>Stramenopiles</taxon>
        <taxon>Bigyra</taxon>
        <taxon>Opalozoa</taxon>
        <taxon>Bicosoecida</taxon>
        <taxon>Cafeteriaceae</taxon>
        <taxon>Cafeteria</taxon>
    </lineage>
</organism>